<evidence type="ECO:0000313" key="6">
    <source>
        <dbReference type="EnsemblMetazoa" id="XP_030851988"/>
    </source>
</evidence>
<feature type="signal peptide" evidence="3">
    <location>
        <begin position="1"/>
        <end position="18"/>
    </location>
</feature>
<dbReference type="InterPro" id="IPR005018">
    <property type="entry name" value="DOMON_domain"/>
</dbReference>
<keyword evidence="1" id="KW-1015">Disulfide bond</keyword>
<dbReference type="PROSITE" id="PS50836">
    <property type="entry name" value="DOMON"/>
    <property type="match status" value="1"/>
</dbReference>
<feature type="compositionally biased region" description="Basic and acidic residues" evidence="2">
    <location>
        <begin position="332"/>
        <end position="345"/>
    </location>
</feature>
<evidence type="ECO:0000256" key="3">
    <source>
        <dbReference type="SAM" id="SignalP"/>
    </source>
</evidence>
<protein>
    <submittedName>
        <fullName evidence="6">Uncharacterized protein</fullName>
    </submittedName>
</protein>
<dbReference type="CDD" id="cd09631">
    <property type="entry name" value="DOMON_DOH"/>
    <property type="match status" value="2"/>
</dbReference>
<dbReference type="Pfam" id="PF03351">
    <property type="entry name" value="DOMON"/>
    <property type="match status" value="1"/>
</dbReference>
<feature type="domain" description="DOMON" evidence="5">
    <location>
        <begin position="573"/>
        <end position="699"/>
    </location>
</feature>
<dbReference type="Proteomes" id="UP000007110">
    <property type="component" value="Unassembled WGS sequence"/>
</dbReference>
<dbReference type="PROSITE" id="PS00022">
    <property type="entry name" value="EGF_1"/>
    <property type="match status" value="1"/>
</dbReference>
<dbReference type="PANTHER" id="PTHR46901:SF2">
    <property type="entry name" value="GH04942P"/>
    <property type="match status" value="1"/>
</dbReference>
<dbReference type="PROSITE" id="PS01186">
    <property type="entry name" value="EGF_2"/>
    <property type="match status" value="1"/>
</dbReference>
<evidence type="ECO:0000313" key="7">
    <source>
        <dbReference type="Proteomes" id="UP000007110"/>
    </source>
</evidence>
<dbReference type="AlphaFoldDB" id="A0A7M7PLE6"/>
<proteinExistence type="predicted"/>
<reference evidence="7" key="1">
    <citation type="submission" date="2015-02" db="EMBL/GenBank/DDBJ databases">
        <title>Genome sequencing for Strongylocentrotus purpuratus.</title>
        <authorList>
            <person name="Murali S."/>
            <person name="Liu Y."/>
            <person name="Vee V."/>
            <person name="English A."/>
            <person name="Wang M."/>
            <person name="Skinner E."/>
            <person name="Han Y."/>
            <person name="Muzny D.M."/>
            <person name="Worley K.C."/>
            <person name="Gibbs R.A."/>
        </authorList>
    </citation>
    <scope>NUCLEOTIDE SEQUENCE</scope>
</reference>
<evidence type="ECO:0000256" key="2">
    <source>
        <dbReference type="SAM" id="MobiDB-lite"/>
    </source>
</evidence>
<accession>A0A7M7PLE6</accession>
<comment type="caution">
    <text evidence="1">Lacks conserved residue(s) required for the propagation of feature annotation.</text>
</comment>
<feature type="disulfide bond" evidence="1">
    <location>
        <begin position="220"/>
        <end position="229"/>
    </location>
</feature>
<dbReference type="PANTHER" id="PTHR46901">
    <property type="entry name" value="GH04942P"/>
    <property type="match status" value="1"/>
</dbReference>
<reference evidence="6" key="2">
    <citation type="submission" date="2021-01" db="UniProtKB">
        <authorList>
            <consortium name="EnsemblMetazoa"/>
        </authorList>
    </citation>
    <scope>IDENTIFICATION</scope>
</reference>
<dbReference type="InterPro" id="IPR000742">
    <property type="entry name" value="EGF"/>
</dbReference>
<name>A0A7M7PLE6_STRPU</name>
<organism evidence="6 7">
    <name type="scientific">Strongylocentrotus purpuratus</name>
    <name type="common">Purple sea urchin</name>
    <dbReference type="NCBI Taxonomy" id="7668"/>
    <lineage>
        <taxon>Eukaryota</taxon>
        <taxon>Metazoa</taxon>
        <taxon>Echinodermata</taxon>
        <taxon>Eleutherozoa</taxon>
        <taxon>Echinozoa</taxon>
        <taxon>Echinoidea</taxon>
        <taxon>Euechinoidea</taxon>
        <taxon>Echinacea</taxon>
        <taxon>Camarodonta</taxon>
        <taxon>Echinidea</taxon>
        <taxon>Strongylocentrotidae</taxon>
        <taxon>Strongylocentrotus</taxon>
    </lineage>
</organism>
<dbReference type="InterPro" id="IPR045266">
    <property type="entry name" value="DOH_DOMON"/>
</dbReference>
<feature type="domain" description="EGF-like" evidence="4">
    <location>
        <begin position="187"/>
        <end position="230"/>
    </location>
</feature>
<dbReference type="SMART" id="SM00664">
    <property type="entry name" value="DoH"/>
    <property type="match status" value="2"/>
</dbReference>
<dbReference type="Gene3D" id="2.60.120.260">
    <property type="entry name" value="Galactose-binding domain-like"/>
    <property type="match status" value="1"/>
</dbReference>
<feature type="region of interest" description="Disordered" evidence="2">
    <location>
        <begin position="306"/>
        <end position="413"/>
    </location>
</feature>
<dbReference type="GeneID" id="578616"/>
<evidence type="ECO:0000259" key="5">
    <source>
        <dbReference type="PROSITE" id="PS50836"/>
    </source>
</evidence>
<dbReference type="RefSeq" id="XP_030851988.1">
    <property type="nucleotide sequence ID" value="XM_030996128.1"/>
</dbReference>
<keyword evidence="3" id="KW-0732">Signal</keyword>
<feature type="compositionally biased region" description="Low complexity" evidence="2">
    <location>
        <begin position="372"/>
        <end position="403"/>
    </location>
</feature>
<evidence type="ECO:0000256" key="1">
    <source>
        <dbReference type="PROSITE-ProRule" id="PRU00076"/>
    </source>
</evidence>
<sequence>MLSLRLVLGACLVSICAAHVRLTFPQARTFALDFLDNVRTSGPCGMEPSADGPVTVFAPGDVINVTWHLAYSHRGGNRLEIINRNDDVVLANLTGPTYFVNENDTTVWSQEVTIPSDMEGAYTLRLIRQAAEWVTGNPDVPYLFRSCADINITAAATCDGGRCSGFGTCMNGVCDCDALHSGEFCQYEDECINEQNCGGASNGECVDLGITTYPRRQCFCKPGFFGKDCMNMNPSGFENADTYDLSKHFKREINPRFTLYYKVIQENSEIEIAVDAMSTTWVGFGWRPLNLDGNCQNWPVHYTNGSAVSEPESESEAEATPTPAVARRRRRSSDEVRVRVARDNHDDDEGQDWECIVGSGPRPEGEPEPEGTSEPAAEGTPEPAAEGTPEPAAEGTAEPAAEPTPERSNLHPMDCMDFTIGMVSHGNVTRIHDYYTRDRSTPRLDSFYGGMDSLVAAMGFQWADGRTRIVFRKKLEATEQTDHSIANNDDMMAIWSRGQEFGRYVHNPPSGLEVCQASDYMFYRRDELKYHGTSPDQRGVIPNLNFYADPSAISDRCVTEETVEGTNCNGPRCDMRVTIDYITDTDSYDVTINTPIAMDQWTGIGFSSNGAMVGSDAILVWINGDDGMIQVKDYQLNGKSVAGVEEDANSDGLTVLDMNYQGGILNVKFNRLRNTGDSNDFVFTDEDSGCARLLLPKPGEGFGSVMDGVVQYHGRTPMVTGNTCIRPCTSPSTPSVGDGGGSATSIKPLQPLTFALVTLASILFSLRR</sequence>
<evidence type="ECO:0000259" key="4">
    <source>
        <dbReference type="PROSITE" id="PS50026"/>
    </source>
</evidence>
<keyword evidence="7" id="KW-1185">Reference proteome</keyword>
<dbReference type="CDD" id="cd00054">
    <property type="entry name" value="EGF_CA"/>
    <property type="match status" value="1"/>
</dbReference>
<dbReference type="EnsemblMetazoa" id="XM_030996128">
    <property type="protein sequence ID" value="XP_030851988"/>
    <property type="gene ID" value="LOC578616"/>
</dbReference>
<feature type="chain" id="PRO_5029676056" evidence="3">
    <location>
        <begin position="19"/>
        <end position="768"/>
    </location>
</feature>
<keyword evidence="1" id="KW-0245">EGF-like domain</keyword>
<dbReference type="PROSITE" id="PS50026">
    <property type="entry name" value="EGF_3"/>
    <property type="match status" value="1"/>
</dbReference>